<dbReference type="Gene3D" id="1.10.1040.10">
    <property type="entry name" value="N-(1-d-carboxylethyl)-l-norvaline Dehydrogenase, domain 2"/>
    <property type="match status" value="1"/>
</dbReference>
<dbReference type="PANTHER" id="PTHR30524">
    <property type="entry name" value="MANNITOL-1-PHOSPHATE 5-DEHYDROGENASE"/>
    <property type="match status" value="1"/>
</dbReference>
<reference evidence="6" key="1">
    <citation type="submission" date="2023-08" db="EMBL/GenBank/DDBJ databases">
        <title>Rhodospirillaceae gen. nov., a novel taxon isolated from the Yangtze River Yuezi River estuary sludge.</title>
        <authorList>
            <person name="Ruan L."/>
        </authorList>
    </citation>
    <scope>NUCLEOTIDE SEQUENCE [LARGE SCALE GENOMIC DNA]</scope>
    <source>
        <strain evidence="6">R-7</strain>
    </source>
</reference>
<gene>
    <name evidence="5" type="ORF">Q8A70_07750</name>
</gene>
<organism evidence="5 6">
    <name type="scientific">Dongia sedimenti</name>
    <dbReference type="NCBI Taxonomy" id="3064282"/>
    <lineage>
        <taxon>Bacteria</taxon>
        <taxon>Pseudomonadati</taxon>
        <taxon>Pseudomonadota</taxon>
        <taxon>Alphaproteobacteria</taxon>
        <taxon>Rhodospirillales</taxon>
        <taxon>Dongiaceae</taxon>
        <taxon>Dongia</taxon>
    </lineage>
</organism>
<comment type="caution">
    <text evidence="5">The sequence shown here is derived from an EMBL/GenBank/DDBJ whole genome shotgun (WGS) entry which is preliminary data.</text>
</comment>
<evidence type="ECO:0000313" key="6">
    <source>
        <dbReference type="Proteomes" id="UP001230156"/>
    </source>
</evidence>
<keyword evidence="1" id="KW-0560">Oxidoreductase</keyword>
<dbReference type="InterPro" id="IPR013328">
    <property type="entry name" value="6PGD_dom2"/>
</dbReference>
<name>A0ABU0YKL5_9PROT</name>
<dbReference type="EMBL" id="JAUYVI010000002">
    <property type="protein sequence ID" value="MDQ7247556.1"/>
    <property type="molecule type" value="Genomic_DNA"/>
</dbReference>
<evidence type="ECO:0000259" key="3">
    <source>
        <dbReference type="Pfam" id="PF01232"/>
    </source>
</evidence>
<sequence>MRRIIQFGTSRFLQAHADLFVHEARAAGQDIGPIAVVKTTSGGDRAGRIAALKSGRPYPVRIRGLADGKTIDQTIEVASIDRAYEAESEWPEVVRCFAEEAEIAISNVAERGYELLPGDETHDYAAEQAPPSFPAKVLALLLARHRTGGKPLLFLPTELISNNGRVLSGILDDLAQKTGQSAAFRAWISKSVTFPDTLVDRIVAQPIEPIGAVAEPYALWAIRKGAFEFLEHRDVRLVDDLEPYARLKLHILNLGHTVLADGWMRRGAPADELVKQIIDGTDDAKRLMEIYWNEVLPGFARRGMGEEAQLYVGTTLERFRNPFLEHRLADIAQNHAVKKANRIAAFIDWVREKDPAFAAPRLQALL</sequence>
<keyword evidence="6" id="KW-1185">Reference proteome</keyword>
<feature type="domain" description="Mannitol dehydrogenase C-terminal" evidence="4">
    <location>
        <begin position="240"/>
        <end position="352"/>
    </location>
</feature>
<evidence type="ECO:0000256" key="1">
    <source>
        <dbReference type="ARBA" id="ARBA00023002"/>
    </source>
</evidence>
<dbReference type="InterPro" id="IPR008927">
    <property type="entry name" value="6-PGluconate_DH-like_C_sf"/>
</dbReference>
<dbReference type="InterPro" id="IPR013131">
    <property type="entry name" value="Mannitol_DH_N"/>
</dbReference>
<keyword evidence="2" id="KW-0520">NAD</keyword>
<dbReference type="SUPFAM" id="SSF48179">
    <property type="entry name" value="6-phosphogluconate dehydrogenase C-terminal domain-like"/>
    <property type="match status" value="1"/>
</dbReference>
<evidence type="ECO:0000313" key="5">
    <source>
        <dbReference type="EMBL" id="MDQ7247556.1"/>
    </source>
</evidence>
<protein>
    <submittedName>
        <fullName evidence="5">Mannitol dehydrogenase family protein</fullName>
    </submittedName>
</protein>
<dbReference type="Gene3D" id="3.40.50.720">
    <property type="entry name" value="NAD(P)-binding Rossmann-like Domain"/>
    <property type="match status" value="1"/>
</dbReference>
<dbReference type="Proteomes" id="UP001230156">
    <property type="component" value="Unassembled WGS sequence"/>
</dbReference>
<evidence type="ECO:0000256" key="2">
    <source>
        <dbReference type="ARBA" id="ARBA00023027"/>
    </source>
</evidence>
<dbReference type="InterPro" id="IPR036291">
    <property type="entry name" value="NAD(P)-bd_dom_sf"/>
</dbReference>
<dbReference type="PANTHER" id="PTHR30524:SF0">
    <property type="entry name" value="ALTRONATE OXIDOREDUCTASE-RELATED"/>
    <property type="match status" value="1"/>
</dbReference>
<proteinExistence type="predicted"/>
<dbReference type="InterPro" id="IPR013118">
    <property type="entry name" value="Mannitol_DH_C"/>
</dbReference>
<dbReference type="Pfam" id="PF01232">
    <property type="entry name" value="Mannitol_dh"/>
    <property type="match status" value="1"/>
</dbReference>
<accession>A0ABU0YKL5</accession>
<feature type="domain" description="Mannitol dehydrogenase N-terminal" evidence="3">
    <location>
        <begin position="3"/>
        <end position="227"/>
    </location>
</feature>
<dbReference type="Pfam" id="PF08125">
    <property type="entry name" value="Mannitol_dh_C"/>
    <property type="match status" value="1"/>
</dbReference>
<dbReference type="RefSeq" id="WP_379954959.1">
    <property type="nucleotide sequence ID" value="NZ_JAUYVI010000002.1"/>
</dbReference>
<evidence type="ECO:0000259" key="4">
    <source>
        <dbReference type="Pfam" id="PF08125"/>
    </source>
</evidence>
<dbReference type="SUPFAM" id="SSF51735">
    <property type="entry name" value="NAD(P)-binding Rossmann-fold domains"/>
    <property type="match status" value="1"/>
</dbReference>